<name>A0A017RYU0_9CLOT</name>
<keyword evidence="1" id="KW-1133">Transmembrane helix</keyword>
<dbReference type="PANTHER" id="PTHR45138:SF9">
    <property type="entry name" value="DIGUANYLATE CYCLASE DGCM-RELATED"/>
    <property type="match status" value="1"/>
</dbReference>
<dbReference type="NCBIfam" id="TIGR00254">
    <property type="entry name" value="GGDEF"/>
    <property type="match status" value="1"/>
</dbReference>
<proteinExistence type="predicted"/>
<dbReference type="STRING" id="1403537.Q428_00100"/>
<dbReference type="InterPro" id="IPR043128">
    <property type="entry name" value="Rev_trsase/Diguanyl_cyclase"/>
</dbReference>
<dbReference type="Proteomes" id="UP000019681">
    <property type="component" value="Unassembled WGS sequence"/>
</dbReference>
<protein>
    <recommendedName>
        <fullName evidence="2">GGDEF domain-containing protein</fullName>
    </recommendedName>
</protein>
<keyword evidence="1" id="KW-0472">Membrane</keyword>
<dbReference type="EMBL" id="AZQP01000001">
    <property type="protein sequence ID" value="EYE89852.1"/>
    <property type="molecule type" value="Genomic_DNA"/>
</dbReference>
<keyword evidence="1" id="KW-0812">Transmembrane</keyword>
<gene>
    <name evidence="3" type="ORF">Q428_00100</name>
</gene>
<dbReference type="CDD" id="cd01949">
    <property type="entry name" value="GGDEF"/>
    <property type="match status" value="1"/>
</dbReference>
<dbReference type="PANTHER" id="PTHR45138">
    <property type="entry name" value="REGULATORY COMPONENTS OF SENSORY TRANSDUCTION SYSTEM"/>
    <property type="match status" value="1"/>
</dbReference>
<dbReference type="InterPro" id="IPR050469">
    <property type="entry name" value="Diguanylate_Cyclase"/>
</dbReference>
<dbReference type="InterPro" id="IPR000160">
    <property type="entry name" value="GGDEF_dom"/>
</dbReference>
<dbReference type="SMART" id="SM00267">
    <property type="entry name" value="GGDEF"/>
    <property type="match status" value="1"/>
</dbReference>
<keyword evidence="4" id="KW-1185">Reference proteome</keyword>
<dbReference type="AlphaFoldDB" id="A0A017RYU0"/>
<reference evidence="3 4" key="1">
    <citation type="journal article" date="2014" name="Genome Announc.">
        <title>Draft Genome Sequence of Fervidicella metallireducens Strain AeBT, an Iron-Reducing Thermoanaerobe from the Great Artesian Basin.</title>
        <authorList>
            <person name="Patel B.K."/>
        </authorList>
    </citation>
    <scope>NUCLEOTIDE SEQUENCE [LARGE SCALE GENOMIC DNA]</scope>
    <source>
        <strain evidence="3 4">AeB</strain>
    </source>
</reference>
<dbReference type="InterPro" id="IPR029787">
    <property type="entry name" value="Nucleotide_cyclase"/>
</dbReference>
<sequence length="484" mass="55965">MKMVKQMKRIKKSTLILFLLMSIIPMCIFTIGSAVQSINYFADRYMDYVNDIVSREERHISNYIYNNLNSVALVSNSDNIVSGEKHEIIDVFIRFMDVNKNFEKMKFVYTNGRVIEVNRKGEVADYHKKPLSYVEATCIEKERFSMLSDENNGKYIVFSVIHRKNGIKTATVIGYVPLYKAEMINKSMDVGGIVDIYIEDSRGSYFMKSDFNGLNKAPIEFNIKDTDWKLKADVNIIDLKKGIYVDVLTRVIILLMIIIVAIIFISIYISDKIDMVVNRILTASKSFTRLNEKDEIFMEYKELNDIAKNYNKMVDIISHTTGYVDEVLYHDKLTGLFSKRYMEEKLNNILKNYEKSKVFFMIVQIDLFEKINDVYGRAIGDILIFEAGKIIRENIRFKDIAIRLGWGEFLIILTDTDLEKANSIAEKIRNTCEEYIVNTKDLEIKFTVSVGVKSYSGDAQETAADLQSCFIKIRGTEKNCIKNL</sequence>
<dbReference type="SUPFAM" id="SSF55073">
    <property type="entry name" value="Nucleotide cyclase"/>
    <property type="match status" value="1"/>
</dbReference>
<dbReference type="Pfam" id="PF00990">
    <property type="entry name" value="GGDEF"/>
    <property type="match status" value="1"/>
</dbReference>
<evidence type="ECO:0000256" key="1">
    <source>
        <dbReference type="SAM" id="Phobius"/>
    </source>
</evidence>
<organism evidence="3 4">
    <name type="scientific">Fervidicella metallireducens AeB</name>
    <dbReference type="NCBI Taxonomy" id="1403537"/>
    <lineage>
        <taxon>Bacteria</taxon>
        <taxon>Bacillati</taxon>
        <taxon>Bacillota</taxon>
        <taxon>Clostridia</taxon>
        <taxon>Eubacteriales</taxon>
        <taxon>Clostridiaceae</taxon>
        <taxon>Fervidicella</taxon>
    </lineage>
</organism>
<dbReference type="Gene3D" id="3.30.70.270">
    <property type="match status" value="1"/>
</dbReference>
<dbReference type="GO" id="GO:0052621">
    <property type="term" value="F:diguanylate cyclase activity"/>
    <property type="evidence" value="ECO:0007669"/>
    <property type="project" value="TreeGrafter"/>
</dbReference>
<evidence type="ECO:0000313" key="4">
    <source>
        <dbReference type="Proteomes" id="UP000019681"/>
    </source>
</evidence>
<evidence type="ECO:0000259" key="2">
    <source>
        <dbReference type="PROSITE" id="PS50887"/>
    </source>
</evidence>
<accession>A0A017RYU0</accession>
<dbReference type="PROSITE" id="PS50887">
    <property type="entry name" value="GGDEF"/>
    <property type="match status" value="1"/>
</dbReference>
<feature type="domain" description="GGDEF" evidence="2">
    <location>
        <begin position="356"/>
        <end position="484"/>
    </location>
</feature>
<feature type="transmembrane region" description="Helical" evidence="1">
    <location>
        <begin position="247"/>
        <end position="269"/>
    </location>
</feature>
<comment type="caution">
    <text evidence="3">The sequence shown here is derived from an EMBL/GenBank/DDBJ whole genome shotgun (WGS) entry which is preliminary data.</text>
</comment>
<evidence type="ECO:0000313" key="3">
    <source>
        <dbReference type="EMBL" id="EYE89852.1"/>
    </source>
</evidence>